<organism evidence="1 2">
    <name type="scientific">Populus deltoides</name>
    <name type="common">Eastern poplar</name>
    <name type="synonym">Eastern cottonwood</name>
    <dbReference type="NCBI Taxonomy" id="3696"/>
    <lineage>
        <taxon>Eukaryota</taxon>
        <taxon>Viridiplantae</taxon>
        <taxon>Streptophyta</taxon>
        <taxon>Embryophyta</taxon>
        <taxon>Tracheophyta</taxon>
        <taxon>Spermatophyta</taxon>
        <taxon>Magnoliopsida</taxon>
        <taxon>eudicotyledons</taxon>
        <taxon>Gunneridae</taxon>
        <taxon>Pentapetalae</taxon>
        <taxon>rosids</taxon>
        <taxon>fabids</taxon>
        <taxon>Malpighiales</taxon>
        <taxon>Salicaceae</taxon>
        <taxon>Saliceae</taxon>
        <taxon>Populus</taxon>
    </lineage>
</organism>
<gene>
    <name evidence="1" type="ORF">H0E87_006929</name>
</gene>
<dbReference type="AlphaFoldDB" id="A0A8T2Z8F0"/>
<dbReference type="GO" id="GO:0006506">
    <property type="term" value="P:GPI anchor biosynthetic process"/>
    <property type="evidence" value="ECO:0007669"/>
    <property type="project" value="InterPro"/>
</dbReference>
<reference evidence="1" key="1">
    <citation type="journal article" date="2021" name="J. Hered.">
        <title>Genome Assembly of Salicaceae Populus deltoides (Eastern Cottonwood) I-69 Based on Nanopore Sequencing and Hi-C Technologies.</title>
        <authorList>
            <person name="Bai S."/>
            <person name="Wu H."/>
            <person name="Zhang J."/>
            <person name="Pan Z."/>
            <person name="Zhao W."/>
            <person name="Li Z."/>
            <person name="Tong C."/>
        </authorList>
    </citation>
    <scope>NUCLEOTIDE SEQUENCE</scope>
    <source>
        <tissue evidence="1">Leaf</tissue>
    </source>
</reference>
<accession>A0A8T2Z8F0</accession>
<name>A0A8T2Z8F0_POPDE</name>
<dbReference type="InterPro" id="IPR040039">
    <property type="entry name" value="PIGX"/>
</dbReference>
<dbReference type="PANTHER" id="PTHR28650:SF1">
    <property type="entry name" value="PHOSPHATIDYLINOSITOL-GLYCAN BIOSYNTHESIS CLASS X PROTEIN"/>
    <property type="match status" value="1"/>
</dbReference>
<keyword evidence="2" id="KW-1185">Reference proteome</keyword>
<evidence type="ECO:0000313" key="2">
    <source>
        <dbReference type="Proteomes" id="UP000807159"/>
    </source>
</evidence>
<evidence type="ECO:0000313" key="1">
    <source>
        <dbReference type="EMBL" id="KAH8513864.1"/>
    </source>
</evidence>
<sequence>MATPKHVKFCTHQKVGILLIFSVGFGFFLQSSSSSEETRCESSSNSNNSYCGFRKYIMESYFEKYDSLLEPNFQNFIVDELLFNTCKLLPDNLNHLLRVSVPWRHLIGEGSHRHISSTIRFHMQPDSMSQLRAHFCKVIIIERLPTGVFADPFELQHLLKRGGSAFNFSYIE</sequence>
<comment type="caution">
    <text evidence="1">The sequence shown here is derived from an EMBL/GenBank/DDBJ whole genome shotgun (WGS) entry which is preliminary data.</text>
</comment>
<dbReference type="GO" id="GO:0016020">
    <property type="term" value="C:membrane"/>
    <property type="evidence" value="ECO:0007669"/>
    <property type="project" value="GOC"/>
</dbReference>
<dbReference type="EMBL" id="JACEGQ020000003">
    <property type="protein sequence ID" value="KAH8513864.1"/>
    <property type="molecule type" value="Genomic_DNA"/>
</dbReference>
<dbReference type="Proteomes" id="UP000807159">
    <property type="component" value="Chromosome 3"/>
</dbReference>
<protein>
    <submittedName>
        <fullName evidence="1">Uncharacterized protein</fullName>
    </submittedName>
</protein>
<dbReference type="PANTHER" id="PTHR28650">
    <property type="entry name" value="PHOSPHATIDYLINOSITOL-GLYCAN BIOSYNTHESIS CLASS X PROTEIN"/>
    <property type="match status" value="1"/>
</dbReference>
<proteinExistence type="predicted"/>